<comment type="similarity">
    <text evidence="2 3">Belongs to the pyridoxal phosphate-binding protein YggS/PROSC family.</text>
</comment>
<dbReference type="InterPro" id="IPR011078">
    <property type="entry name" value="PyrdxlP_homeostasis"/>
</dbReference>
<gene>
    <name evidence="5" type="ORF">ACFFQA_30465</name>
</gene>
<evidence type="ECO:0000259" key="4">
    <source>
        <dbReference type="Pfam" id="PF01168"/>
    </source>
</evidence>
<dbReference type="NCBIfam" id="TIGR00044">
    <property type="entry name" value="YggS family pyridoxal phosphate-dependent enzyme"/>
    <property type="match status" value="1"/>
</dbReference>
<keyword evidence="1 2" id="KW-0663">Pyridoxal phosphate</keyword>
<accession>A0ABV6A8P0</accession>
<dbReference type="PIRSF" id="PIRSF004848">
    <property type="entry name" value="YBL036c_PLPDEIII"/>
    <property type="match status" value="1"/>
</dbReference>
<proteinExistence type="inferred from homology"/>
<evidence type="ECO:0000256" key="2">
    <source>
        <dbReference type="HAMAP-Rule" id="MF_02087"/>
    </source>
</evidence>
<feature type="modified residue" description="N6-(pyridoxal phosphate)lysine" evidence="2">
    <location>
        <position position="41"/>
    </location>
</feature>
<dbReference type="HAMAP" id="MF_02087">
    <property type="entry name" value="PLP_homeostasis"/>
    <property type="match status" value="1"/>
</dbReference>
<dbReference type="Proteomes" id="UP001589693">
    <property type="component" value="Unassembled WGS sequence"/>
</dbReference>
<feature type="domain" description="Alanine racemase N-terminal" evidence="4">
    <location>
        <begin position="14"/>
        <end position="238"/>
    </location>
</feature>
<name>A0ABV6A8P0_9PSEU</name>
<sequence length="243" mass="25752">MTDERRAELAAALAELQERIAAACAAAGRRPDEVRLLPITKTFPATDVALLAELGMTEFGENRDQEARAKSEELRGLVQGPPPRLHMIGNVQRNKARSVLRWASVVQTVDSPRLADALAKAVAAARDAGERDGPLEVLLQASIDGDPARGGSPLPELADLADRVARSEQLSLRGVMTVAPRDWEPARAFAALAETAGKLLLDHPNAVEISAGMSQDLEAAIAHGSTLVRVGTSLLGGRRLASL</sequence>
<comment type="function">
    <text evidence="2">Pyridoxal 5'-phosphate (PLP)-binding protein, which is involved in PLP homeostasis.</text>
</comment>
<evidence type="ECO:0000313" key="5">
    <source>
        <dbReference type="EMBL" id="MFB9908279.1"/>
    </source>
</evidence>
<dbReference type="SUPFAM" id="SSF51419">
    <property type="entry name" value="PLP-binding barrel"/>
    <property type="match status" value="1"/>
</dbReference>
<protein>
    <recommendedName>
        <fullName evidence="2">Pyridoxal phosphate homeostasis protein</fullName>
        <shortName evidence="2">PLP homeostasis protein</shortName>
    </recommendedName>
</protein>
<dbReference type="PANTHER" id="PTHR10146:SF14">
    <property type="entry name" value="PYRIDOXAL PHOSPHATE HOMEOSTASIS PROTEIN"/>
    <property type="match status" value="1"/>
</dbReference>
<dbReference type="PANTHER" id="PTHR10146">
    <property type="entry name" value="PROLINE SYNTHETASE CO-TRANSCRIBED BACTERIAL HOMOLOG PROTEIN"/>
    <property type="match status" value="1"/>
</dbReference>
<dbReference type="Pfam" id="PF01168">
    <property type="entry name" value="Ala_racemase_N"/>
    <property type="match status" value="1"/>
</dbReference>
<keyword evidence="6" id="KW-1185">Reference proteome</keyword>
<evidence type="ECO:0000256" key="3">
    <source>
        <dbReference type="RuleBase" id="RU004514"/>
    </source>
</evidence>
<dbReference type="InterPro" id="IPR029066">
    <property type="entry name" value="PLP-binding_barrel"/>
</dbReference>
<dbReference type="Gene3D" id="3.20.20.10">
    <property type="entry name" value="Alanine racemase"/>
    <property type="match status" value="1"/>
</dbReference>
<comment type="caution">
    <text evidence="5">The sequence shown here is derived from an EMBL/GenBank/DDBJ whole genome shotgun (WGS) entry which is preliminary data.</text>
</comment>
<evidence type="ECO:0000313" key="6">
    <source>
        <dbReference type="Proteomes" id="UP001589693"/>
    </source>
</evidence>
<organism evidence="5 6">
    <name type="scientific">Allokutzneria oryzae</name>
    <dbReference type="NCBI Taxonomy" id="1378989"/>
    <lineage>
        <taxon>Bacteria</taxon>
        <taxon>Bacillati</taxon>
        <taxon>Actinomycetota</taxon>
        <taxon>Actinomycetes</taxon>
        <taxon>Pseudonocardiales</taxon>
        <taxon>Pseudonocardiaceae</taxon>
        <taxon>Allokutzneria</taxon>
    </lineage>
</organism>
<reference evidence="5 6" key="1">
    <citation type="submission" date="2024-09" db="EMBL/GenBank/DDBJ databases">
        <authorList>
            <person name="Sun Q."/>
            <person name="Mori K."/>
        </authorList>
    </citation>
    <scope>NUCLEOTIDE SEQUENCE [LARGE SCALE GENOMIC DNA]</scope>
    <source>
        <strain evidence="5 6">TBRC 7907</strain>
    </source>
</reference>
<evidence type="ECO:0000256" key="1">
    <source>
        <dbReference type="ARBA" id="ARBA00022898"/>
    </source>
</evidence>
<dbReference type="InterPro" id="IPR001608">
    <property type="entry name" value="Ala_racemase_N"/>
</dbReference>
<dbReference type="EMBL" id="JBHLZU010000026">
    <property type="protein sequence ID" value="MFB9908279.1"/>
    <property type="molecule type" value="Genomic_DNA"/>
</dbReference>
<dbReference type="RefSeq" id="WP_377859813.1">
    <property type="nucleotide sequence ID" value="NZ_JBHLZU010000026.1"/>
</dbReference>